<feature type="domain" description="HAT C-terminal dimerisation" evidence="5">
    <location>
        <begin position="703"/>
        <end position="784"/>
    </location>
</feature>
<dbReference type="InterPro" id="IPR000863">
    <property type="entry name" value="Sulfotransferase_dom"/>
</dbReference>
<dbReference type="SMART" id="SM00614">
    <property type="entry name" value="ZnF_BED"/>
    <property type="match status" value="1"/>
</dbReference>
<dbReference type="InterPro" id="IPR008906">
    <property type="entry name" value="HATC_C_dom"/>
</dbReference>
<feature type="region of interest" description="Disordered" evidence="3">
    <location>
        <begin position="550"/>
        <end position="574"/>
    </location>
</feature>
<feature type="compositionally biased region" description="Basic residues" evidence="3">
    <location>
        <begin position="480"/>
        <end position="491"/>
    </location>
</feature>
<feature type="compositionally biased region" description="Low complexity" evidence="3">
    <location>
        <begin position="552"/>
        <end position="564"/>
    </location>
</feature>
<dbReference type="Pfam" id="PF05699">
    <property type="entry name" value="Dimer_Tnp_hAT"/>
    <property type="match status" value="1"/>
</dbReference>
<reference evidence="7" key="2">
    <citation type="journal article" date="2008" name="Nucleic Acids Res.">
        <title>The rice annotation project database (RAP-DB): 2008 update.</title>
        <authorList>
            <consortium name="The rice annotation project (RAP)"/>
        </authorList>
    </citation>
    <scope>GENOME REANNOTATION</scope>
    <source>
        <strain evidence="7">cv. Nipponbare</strain>
    </source>
</reference>
<evidence type="ECO:0000313" key="7">
    <source>
        <dbReference type="Proteomes" id="UP000000763"/>
    </source>
</evidence>
<dbReference type="Gene3D" id="3.40.50.300">
    <property type="entry name" value="P-loop containing nucleotide triphosphate hydrolases"/>
    <property type="match status" value="1"/>
</dbReference>
<sequence length="818" mass="90521">MTLANIPEIMESLPVETRFTEFPLRQYGGFWLLEVMLNGVAAAETSFQPRPSDILLSSFPKCGTTWLKALAFATLNRSTYPPSDEHHPLLEHNPHDLVGFLEIYPKLELYESLPSPRLLSTHLPYSMLPHRIREQETGCRLVYIYRDPKDAMVSMWHQNKKEKKNRLTFEEMFDMFCEGRCVVGPQWCHAGEYWDESQARPEKVLFLMYEDLLQDTVGNLRTLAEFMGCGFSRQEEDDGIVQQIVELCSLNNLKNLNVNKSGTTLLGISKDGFFRKGGTGDWSNHMSPEMAARLDKIVKERLEGSGHPIISRINAKATTSIGSSNHVLCIPCVSSVICPSFGSFFAKSTVPSVATCYQGFPNRWGQGYRVPAEVTAVFILPYPRGKPGNRGNRTFTGGMAISPAGPGPLRGPAPTGAGAGAIFDPWAAARARGRLAGSPLDLALSASPAPASRQATISSPLLSSLPSGVRRLELVLSLRSQRRRHTGRRRGGPAAAHRRGGEATPAARARPAAHRAAAAAHRARPAARLQHITKSERMSNPAATVESQVALTPSSTPTPTNAPSVEINDSQGTEVEHDNKRLKSAAWQDFVKKKINGAWKAECKWCHNKLGAESRNGTKHLLDHIKTCKSRQARKGLTQSNLKMGIDAEGRVTVGKYVFDQEVARKELALMICLHEYPLSIVDHVGFRRFCGALQPLFKIRTELDLYLEEKPLPRTQDFDIINWWKFGGIRYPTLRQIARDILAIPITTVASESAFSTGWRVITPNRNQLKPNLVEALMCVQAWGRADMLAEIANKTNALNTVLDDESESEASTVTEA</sequence>
<evidence type="ECO:0000256" key="1">
    <source>
        <dbReference type="ARBA" id="ARBA00005771"/>
    </source>
</evidence>
<reference evidence="7" key="1">
    <citation type="journal article" date="2005" name="Nature">
        <title>The map-based sequence of the rice genome.</title>
        <authorList>
            <consortium name="International rice genome sequencing project (IRGSP)"/>
            <person name="Matsumoto T."/>
            <person name="Wu J."/>
            <person name="Kanamori H."/>
            <person name="Katayose Y."/>
            <person name="Fujisawa M."/>
            <person name="Namiki N."/>
            <person name="Mizuno H."/>
            <person name="Yamamoto K."/>
            <person name="Antonio B.A."/>
            <person name="Baba T."/>
            <person name="Sakata K."/>
            <person name="Nagamura Y."/>
            <person name="Aoki H."/>
            <person name="Arikawa K."/>
            <person name="Arita K."/>
            <person name="Bito T."/>
            <person name="Chiden Y."/>
            <person name="Fujitsuka N."/>
            <person name="Fukunaka R."/>
            <person name="Hamada M."/>
            <person name="Harada C."/>
            <person name="Hayashi A."/>
            <person name="Hijishita S."/>
            <person name="Honda M."/>
            <person name="Hosokawa S."/>
            <person name="Ichikawa Y."/>
            <person name="Idonuma A."/>
            <person name="Iijima M."/>
            <person name="Ikeda M."/>
            <person name="Ikeno M."/>
            <person name="Ito K."/>
            <person name="Ito S."/>
            <person name="Ito T."/>
            <person name="Ito Y."/>
            <person name="Ito Y."/>
            <person name="Iwabuchi A."/>
            <person name="Kamiya K."/>
            <person name="Karasawa W."/>
            <person name="Kurita K."/>
            <person name="Katagiri S."/>
            <person name="Kikuta A."/>
            <person name="Kobayashi H."/>
            <person name="Kobayashi N."/>
            <person name="Machita K."/>
            <person name="Maehara T."/>
            <person name="Masukawa M."/>
            <person name="Mizubayashi T."/>
            <person name="Mukai Y."/>
            <person name="Nagasaki H."/>
            <person name="Nagata Y."/>
            <person name="Naito S."/>
            <person name="Nakashima M."/>
            <person name="Nakama Y."/>
            <person name="Nakamichi Y."/>
            <person name="Nakamura M."/>
            <person name="Meguro A."/>
            <person name="Negishi M."/>
            <person name="Ohta I."/>
            <person name="Ohta T."/>
            <person name="Okamoto M."/>
            <person name="Ono N."/>
            <person name="Saji S."/>
            <person name="Sakaguchi M."/>
            <person name="Sakai K."/>
            <person name="Shibata M."/>
            <person name="Shimokawa T."/>
            <person name="Song J."/>
            <person name="Takazaki Y."/>
            <person name="Terasawa K."/>
            <person name="Tsugane M."/>
            <person name="Tsuji K."/>
            <person name="Ueda S."/>
            <person name="Waki K."/>
            <person name="Yamagata H."/>
            <person name="Yamamoto M."/>
            <person name="Yamamoto S."/>
            <person name="Yamane H."/>
            <person name="Yoshiki S."/>
            <person name="Yoshihara R."/>
            <person name="Yukawa K."/>
            <person name="Zhong H."/>
            <person name="Yano M."/>
            <person name="Yuan Q."/>
            <person name="Ouyang S."/>
            <person name="Liu J."/>
            <person name="Jones K.M."/>
            <person name="Gansberger K."/>
            <person name="Moffat K."/>
            <person name="Hill J."/>
            <person name="Bera J."/>
            <person name="Fadrosh D."/>
            <person name="Jin S."/>
            <person name="Johri S."/>
            <person name="Kim M."/>
            <person name="Overton L."/>
            <person name="Reardon M."/>
            <person name="Tsitrin T."/>
            <person name="Vuong H."/>
            <person name="Weaver B."/>
            <person name="Ciecko A."/>
            <person name="Tallon L."/>
            <person name="Jackson J."/>
            <person name="Pai G."/>
            <person name="Aken S.V."/>
            <person name="Utterback T."/>
            <person name="Reidmuller S."/>
            <person name="Feldblyum T."/>
            <person name="Hsiao J."/>
            <person name="Zismann V."/>
            <person name="Iobst S."/>
            <person name="de Vazeille A.R."/>
            <person name="Buell C.R."/>
            <person name="Ying K."/>
            <person name="Li Y."/>
            <person name="Lu T."/>
            <person name="Huang Y."/>
            <person name="Zhao Q."/>
            <person name="Feng Q."/>
            <person name="Zhang L."/>
            <person name="Zhu J."/>
            <person name="Weng Q."/>
            <person name="Mu J."/>
            <person name="Lu Y."/>
            <person name="Fan D."/>
            <person name="Liu Y."/>
            <person name="Guan J."/>
            <person name="Zhang Y."/>
            <person name="Yu S."/>
            <person name="Liu X."/>
            <person name="Zhang Y."/>
            <person name="Hong G."/>
            <person name="Han B."/>
            <person name="Choisne N."/>
            <person name="Demange N."/>
            <person name="Orjeda G."/>
            <person name="Samain S."/>
            <person name="Cattolico L."/>
            <person name="Pelletier E."/>
            <person name="Couloux A."/>
            <person name="Segurens B."/>
            <person name="Wincker P."/>
            <person name="D'Hont A."/>
            <person name="Scarpelli C."/>
            <person name="Weissenbach J."/>
            <person name="Salanoubat M."/>
            <person name="Quetier F."/>
            <person name="Yu Y."/>
            <person name="Kim H.R."/>
            <person name="Rambo T."/>
            <person name="Currie J."/>
            <person name="Collura K."/>
            <person name="Luo M."/>
            <person name="Yang T."/>
            <person name="Ammiraju J.S.S."/>
            <person name="Engler F."/>
            <person name="Soderlund C."/>
            <person name="Wing R.A."/>
            <person name="Palmer L.E."/>
            <person name="de la Bastide M."/>
            <person name="Spiegel L."/>
            <person name="Nascimento L."/>
            <person name="Zutavern T."/>
            <person name="O'Shaughnessy A."/>
            <person name="Dike S."/>
            <person name="Dedhia N."/>
            <person name="Preston R."/>
            <person name="Balija V."/>
            <person name="McCombie W.R."/>
            <person name="Chow T."/>
            <person name="Chen H."/>
            <person name="Chung M."/>
            <person name="Chen C."/>
            <person name="Shaw J."/>
            <person name="Wu H."/>
            <person name="Hsiao K."/>
            <person name="Chao Y."/>
            <person name="Chu M."/>
            <person name="Cheng C."/>
            <person name="Hour A."/>
            <person name="Lee P."/>
            <person name="Lin S."/>
            <person name="Lin Y."/>
            <person name="Liou J."/>
            <person name="Liu S."/>
            <person name="Hsing Y."/>
            <person name="Raghuvanshi S."/>
            <person name="Mohanty A."/>
            <person name="Bharti A.K."/>
            <person name="Gaur A."/>
            <person name="Gupta V."/>
            <person name="Kumar D."/>
            <person name="Ravi V."/>
            <person name="Vij S."/>
            <person name="Kapur A."/>
            <person name="Khurana P."/>
            <person name="Khurana P."/>
            <person name="Khurana J.P."/>
            <person name="Tyagi A.K."/>
            <person name="Gaikwad K."/>
            <person name="Singh A."/>
            <person name="Dalal V."/>
            <person name="Srivastava S."/>
            <person name="Dixit A."/>
            <person name="Pal A.K."/>
            <person name="Ghazi I.A."/>
            <person name="Yadav M."/>
            <person name="Pandit A."/>
            <person name="Bhargava A."/>
            <person name="Sureshbabu K."/>
            <person name="Batra K."/>
            <person name="Sharma T.R."/>
            <person name="Mohapatra T."/>
            <person name="Singh N.K."/>
            <person name="Messing J."/>
            <person name="Nelson A.B."/>
            <person name="Fuks G."/>
            <person name="Kavchok S."/>
            <person name="Keizer G."/>
            <person name="Linton E."/>
            <person name="Llaca V."/>
            <person name="Song R."/>
            <person name="Tanyolac B."/>
            <person name="Young S."/>
            <person name="Ho-Il K."/>
            <person name="Hahn J.H."/>
            <person name="Sangsakoo G."/>
            <person name="Vanavichit A."/>
            <person name="de Mattos Luiz.A.T."/>
            <person name="Zimmer P.D."/>
            <person name="Malone G."/>
            <person name="Dellagostin O."/>
            <person name="de Oliveira A.C."/>
            <person name="Bevan M."/>
            <person name="Bancroft I."/>
            <person name="Minx P."/>
            <person name="Cordum H."/>
            <person name="Wilson R."/>
            <person name="Cheng Z."/>
            <person name="Jin W."/>
            <person name="Jiang J."/>
            <person name="Leong S.A."/>
            <person name="Iwama H."/>
            <person name="Gojobori T."/>
            <person name="Itoh T."/>
            <person name="Niimura Y."/>
            <person name="Fujii Y."/>
            <person name="Habara T."/>
            <person name="Sakai H."/>
            <person name="Sato Y."/>
            <person name="Wilson G."/>
            <person name="Kumar K."/>
            <person name="McCouch S."/>
            <person name="Juretic N."/>
            <person name="Hoen D."/>
            <person name="Wright S."/>
            <person name="Bruskiewich R."/>
            <person name="Bureau T."/>
            <person name="Miyao A."/>
            <person name="Hirochika H."/>
            <person name="Nishikawa T."/>
            <person name="Kadowaki K."/>
            <person name="Sugiura M."/>
            <person name="Burr B."/>
            <person name="Sasaki T."/>
        </authorList>
    </citation>
    <scope>NUCLEOTIDE SEQUENCE [LARGE SCALE GENOMIC DNA]</scope>
    <source>
        <strain evidence="7">cv. Nipponbare</strain>
    </source>
</reference>
<evidence type="ECO:0000313" key="6">
    <source>
        <dbReference type="EMBL" id="AAX95923.1"/>
    </source>
</evidence>
<dbReference type="SUPFAM" id="SSF52540">
    <property type="entry name" value="P-loop containing nucleoside triphosphate hydrolases"/>
    <property type="match status" value="1"/>
</dbReference>
<protein>
    <submittedName>
        <fullName evidence="6">Transposon protein, putative, unclassified</fullName>
    </submittedName>
</protein>
<gene>
    <name evidence="6" type="ordered locus">LOC_Os11g26390</name>
</gene>
<dbReference type="InterPro" id="IPR012337">
    <property type="entry name" value="RNaseH-like_sf"/>
</dbReference>
<proteinExistence type="inferred from homology"/>
<dbReference type="EMBL" id="AC146526">
    <property type="protein sequence ID" value="AAX95923.1"/>
    <property type="molecule type" value="Genomic_DNA"/>
</dbReference>
<dbReference type="GO" id="GO:0046983">
    <property type="term" value="F:protein dimerization activity"/>
    <property type="evidence" value="ECO:0007669"/>
    <property type="project" value="InterPro"/>
</dbReference>
<dbReference type="GO" id="GO:0008146">
    <property type="term" value="F:sulfotransferase activity"/>
    <property type="evidence" value="ECO:0007669"/>
    <property type="project" value="InterPro"/>
</dbReference>
<keyword evidence="2" id="KW-0808">Transferase</keyword>
<comment type="similarity">
    <text evidence="1">Belongs to the sulfotransferase 1 family.</text>
</comment>
<dbReference type="SUPFAM" id="SSF53098">
    <property type="entry name" value="Ribonuclease H-like"/>
    <property type="match status" value="1"/>
</dbReference>
<evidence type="ECO:0000259" key="5">
    <source>
        <dbReference type="Pfam" id="PF05699"/>
    </source>
</evidence>
<dbReference type="Pfam" id="PF00685">
    <property type="entry name" value="Sulfotransfer_1"/>
    <property type="match status" value="1"/>
</dbReference>
<accession>Q53KB5</accession>
<dbReference type="PANTHER" id="PTHR11783">
    <property type="entry name" value="SULFOTRANSFERASE SULT"/>
    <property type="match status" value="1"/>
</dbReference>
<evidence type="ECO:0000256" key="3">
    <source>
        <dbReference type="SAM" id="MobiDB-lite"/>
    </source>
</evidence>
<feature type="region of interest" description="Disordered" evidence="3">
    <location>
        <begin position="480"/>
        <end position="507"/>
    </location>
</feature>
<organism evidence="6 7">
    <name type="scientific">Oryza sativa subsp. japonica</name>
    <name type="common">Rice</name>
    <dbReference type="NCBI Taxonomy" id="39947"/>
    <lineage>
        <taxon>Eukaryota</taxon>
        <taxon>Viridiplantae</taxon>
        <taxon>Streptophyta</taxon>
        <taxon>Embryophyta</taxon>
        <taxon>Tracheophyta</taxon>
        <taxon>Spermatophyta</taxon>
        <taxon>Magnoliopsida</taxon>
        <taxon>Liliopsida</taxon>
        <taxon>Poales</taxon>
        <taxon>Poaceae</taxon>
        <taxon>BOP clade</taxon>
        <taxon>Oryzoideae</taxon>
        <taxon>Oryzeae</taxon>
        <taxon>Oryzinae</taxon>
        <taxon>Oryza</taxon>
        <taxon>Oryza sativa</taxon>
    </lineage>
</organism>
<dbReference type="Proteomes" id="UP000000763">
    <property type="component" value="Chromosome 11"/>
</dbReference>
<dbReference type="InterPro" id="IPR027417">
    <property type="entry name" value="P-loop_NTPase"/>
</dbReference>
<feature type="domain" description="Sulfotransferase" evidence="4">
    <location>
        <begin position="51"/>
        <end position="306"/>
    </location>
</feature>
<name>Q53KB5_ORYSJ</name>
<evidence type="ECO:0000259" key="4">
    <source>
        <dbReference type="Pfam" id="PF00685"/>
    </source>
</evidence>
<evidence type="ECO:0000256" key="2">
    <source>
        <dbReference type="ARBA" id="ARBA00022679"/>
    </source>
</evidence>
<dbReference type="AlphaFoldDB" id="Q53KB5"/>